<feature type="transmembrane region" description="Helical" evidence="5">
    <location>
        <begin position="212"/>
        <end position="238"/>
    </location>
</feature>
<dbReference type="Proteomes" id="UP000502498">
    <property type="component" value="Chromosome"/>
</dbReference>
<keyword evidence="3 5" id="KW-1133">Transmembrane helix</keyword>
<organism evidence="7 8">
    <name type="scientific">Microbacterium hominis</name>
    <dbReference type="NCBI Taxonomy" id="162426"/>
    <lineage>
        <taxon>Bacteria</taxon>
        <taxon>Bacillati</taxon>
        <taxon>Actinomycetota</taxon>
        <taxon>Actinomycetes</taxon>
        <taxon>Micrococcales</taxon>
        <taxon>Microbacteriaceae</taxon>
        <taxon>Microbacterium</taxon>
    </lineage>
</organism>
<comment type="subcellular location">
    <subcellularLocation>
        <location evidence="1">Membrane</location>
        <topology evidence="1">Multi-pass membrane protein</topology>
    </subcellularLocation>
</comment>
<dbReference type="Pfam" id="PF13515">
    <property type="entry name" value="FUSC_2"/>
    <property type="match status" value="1"/>
</dbReference>
<name>A0A7D4Q3J6_9MICO</name>
<feature type="transmembrane region" description="Helical" evidence="5">
    <location>
        <begin position="58"/>
        <end position="77"/>
    </location>
</feature>
<dbReference type="InterPro" id="IPR049453">
    <property type="entry name" value="Memb_transporter_dom"/>
</dbReference>
<evidence type="ECO:0000256" key="1">
    <source>
        <dbReference type="ARBA" id="ARBA00004141"/>
    </source>
</evidence>
<protein>
    <submittedName>
        <fullName evidence="7">FUSC family protein</fullName>
    </submittedName>
</protein>
<proteinExistence type="predicted"/>
<evidence type="ECO:0000256" key="3">
    <source>
        <dbReference type="ARBA" id="ARBA00022989"/>
    </source>
</evidence>
<feature type="transmembrane region" description="Helical" evidence="5">
    <location>
        <begin position="157"/>
        <end position="175"/>
    </location>
</feature>
<feature type="transmembrane region" description="Helical" evidence="5">
    <location>
        <begin position="108"/>
        <end position="129"/>
    </location>
</feature>
<gene>
    <name evidence="7" type="ORF">HQM25_02610</name>
</gene>
<feature type="transmembrane region" description="Helical" evidence="5">
    <location>
        <begin position="250"/>
        <end position="270"/>
    </location>
</feature>
<feature type="transmembrane region" description="Helical" evidence="5">
    <location>
        <begin position="282"/>
        <end position="301"/>
    </location>
</feature>
<dbReference type="GO" id="GO:0016020">
    <property type="term" value="C:membrane"/>
    <property type="evidence" value="ECO:0007669"/>
    <property type="project" value="UniProtKB-SubCell"/>
</dbReference>
<evidence type="ECO:0000256" key="5">
    <source>
        <dbReference type="SAM" id="Phobius"/>
    </source>
</evidence>
<feature type="domain" description="Integral membrane bound transporter" evidence="6">
    <location>
        <begin position="170"/>
        <end position="294"/>
    </location>
</feature>
<reference evidence="7 8" key="1">
    <citation type="submission" date="2020-05" db="EMBL/GenBank/DDBJ databases">
        <title>Strain PA2F3 complete genome.</title>
        <authorList>
            <person name="Kim Y.-S."/>
            <person name="Kim S.-J."/>
            <person name="Jung H.-k."/>
            <person name="Kim S.-E."/>
            <person name="Kim K.-H."/>
        </authorList>
    </citation>
    <scope>NUCLEOTIDE SEQUENCE [LARGE SCALE GENOMIC DNA]</scope>
    <source>
        <strain evidence="7 8">PA2F3</strain>
    </source>
</reference>
<dbReference type="EMBL" id="CP054038">
    <property type="protein sequence ID" value="QKJ21052.1"/>
    <property type="molecule type" value="Genomic_DNA"/>
</dbReference>
<sequence>MSALGRPEIGYQAATGAFTALHLSHLRPRERAKALPLVALALIAAGAFGVLVGPSVPWTLIGLALITVLASVLVYGLRLGPPGPLFFVLVFGVAAHVAAVAPEFSAPRFLLALAGGCVFSYLLALTPLLRRRVRREPARPLRVLLPKPEWDAGTRTMIGRAAVVGIVGALVGIAVDPDRAYWIVGSGIAVAGIAIERRVAVSRGLHRTVGTLAGAGLYFVLALVPWAGLALAGLLGTLQFLVELLIVRHYALALTFITPMVLLLTGAATGEIGSGVIAAERIVDTLVGAALGIIATLVLSLRDARRTSPG</sequence>
<keyword evidence="4 5" id="KW-0472">Membrane</keyword>
<feature type="transmembrane region" description="Helical" evidence="5">
    <location>
        <begin position="34"/>
        <end position="52"/>
    </location>
</feature>
<feature type="transmembrane region" description="Helical" evidence="5">
    <location>
        <begin position="84"/>
        <end position="102"/>
    </location>
</feature>
<dbReference type="AlphaFoldDB" id="A0A7D4Q3J6"/>
<keyword evidence="2 5" id="KW-0812">Transmembrane</keyword>
<evidence type="ECO:0000313" key="8">
    <source>
        <dbReference type="Proteomes" id="UP000502498"/>
    </source>
</evidence>
<evidence type="ECO:0000256" key="2">
    <source>
        <dbReference type="ARBA" id="ARBA00022692"/>
    </source>
</evidence>
<evidence type="ECO:0000256" key="4">
    <source>
        <dbReference type="ARBA" id="ARBA00023136"/>
    </source>
</evidence>
<accession>A0A7D4Q3J6</accession>
<evidence type="ECO:0000259" key="6">
    <source>
        <dbReference type="Pfam" id="PF13515"/>
    </source>
</evidence>
<evidence type="ECO:0000313" key="7">
    <source>
        <dbReference type="EMBL" id="QKJ21052.1"/>
    </source>
</evidence>